<dbReference type="Proteomes" id="UP000199532">
    <property type="component" value="Unassembled WGS sequence"/>
</dbReference>
<evidence type="ECO:0000313" key="4">
    <source>
        <dbReference type="Proteomes" id="UP000199532"/>
    </source>
</evidence>
<accession>A0A1H6VFZ3</accession>
<proteinExistence type="predicted"/>
<dbReference type="STRING" id="408657.SAMN04487995_3142"/>
<keyword evidence="4" id="KW-1185">Reference proteome</keyword>
<dbReference type="Gene3D" id="3.40.710.10">
    <property type="entry name" value="DD-peptidase/beta-lactamase superfamily"/>
    <property type="match status" value="1"/>
</dbReference>
<sequence>MHNYFKTFQLSWIAATSILRSTLSWTLFLINIFVCFAGWSQKTSPITQKIDSITNVYRPDGPGGQLSVSKNGELIYSKAWGLAELEHRVPLTTQTLIEAGSVSKQFTAAAILLLEKQGKLSLNDHVSKYFPALGMYGHPILIRHLIHHTSGIREWGDVAELGGWPKTLRILTNQDVSAIICSQKELNSIPGERFQYSNSNYILLALIVEKVSGLSLAAFTDKFIFKPAEMKHSEWRTNYQKLVSARSQAYDTKDGNFQLAMPENNIHGSGGLLTTAEELVKWSNFYLNARLGGDTFFTKQTSVDTLSNGDLNQYAAGMFVTGDSTKRIFQHGGATAGYRAKLVSLPDAGISVAWLSNTSMLDTTGKDLAMDVATFLTSPSYFELAAKTKRIIYSDSNIKELVAYAGLYKSSHSMRDVQIELRPNGLEMSGNSLARINKTQFDFYGILFSFEHKGQLIIIPPSSEPMHYHLTDSAGSTIPHEVYFGHYYSDEAKASIIIKSVNEKLIAQFASGDECELINHFKDGFISSCDPKADIFFKRDKHGKVKSLDVSTQRALNIEFVKQTGSNRHLSGQTSETKYH</sequence>
<dbReference type="AlphaFoldDB" id="A0A1H6VFZ3"/>
<feature type="domain" description="Beta-lactamase-related" evidence="2">
    <location>
        <begin position="61"/>
        <end position="360"/>
    </location>
</feature>
<evidence type="ECO:0000259" key="2">
    <source>
        <dbReference type="Pfam" id="PF00144"/>
    </source>
</evidence>
<organism evidence="3 4">
    <name type="scientific">Dyadobacter koreensis</name>
    <dbReference type="NCBI Taxonomy" id="408657"/>
    <lineage>
        <taxon>Bacteria</taxon>
        <taxon>Pseudomonadati</taxon>
        <taxon>Bacteroidota</taxon>
        <taxon>Cytophagia</taxon>
        <taxon>Cytophagales</taxon>
        <taxon>Spirosomataceae</taxon>
        <taxon>Dyadobacter</taxon>
    </lineage>
</organism>
<dbReference type="PANTHER" id="PTHR46825">
    <property type="entry name" value="D-ALANYL-D-ALANINE-CARBOXYPEPTIDASE/ENDOPEPTIDASE AMPH"/>
    <property type="match status" value="1"/>
</dbReference>
<dbReference type="PANTHER" id="PTHR46825:SF9">
    <property type="entry name" value="BETA-LACTAMASE-RELATED DOMAIN-CONTAINING PROTEIN"/>
    <property type="match status" value="1"/>
</dbReference>
<dbReference type="RefSeq" id="WP_090336411.1">
    <property type="nucleotide sequence ID" value="NZ_FNXY01000004.1"/>
</dbReference>
<dbReference type="SUPFAM" id="SSF56601">
    <property type="entry name" value="beta-lactamase/transpeptidase-like"/>
    <property type="match status" value="1"/>
</dbReference>
<dbReference type="InterPro" id="IPR001466">
    <property type="entry name" value="Beta-lactam-related"/>
</dbReference>
<evidence type="ECO:0000313" key="3">
    <source>
        <dbReference type="EMBL" id="SEJ03498.1"/>
    </source>
</evidence>
<dbReference type="OrthoDB" id="9793489at2"/>
<keyword evidence="1" id="KW-0472">Membrane</keyword>
<reference evidence="3 4" key="1">
    <citation type="submission" date="2016-10" db="EMBL/GenBank/DDBJ databases">
        <authorList>
            <person name="de Groot N.N."/>
        </authorList>
    </citation>
    <scope>NUCLEOTIDE SEQUENCE [LARGE SCALE GENOMIC DNA]</scope>
    <source>
        <strain evidence="3 4">DSM 19938</strain>
    </source>
</reference>
<dbReference type="InterPro" id="IPR050491">
    <property type="entry name" value="AmpC-like"/>
</dbReference>
<keyword evidence="1" id="KW-0812">Transmembrane</keyword>
<name>A0A1H6VFZ3_9BACT</name>
<keyword evidence="1" id="KW-1133">Transmembrane helix</keyword>
<protein>
    <submittedName>
        <fullName evidence="3">CubicO group peptidase, beta-lactamase class C family</fullName>
    </submittedName>
</protein>
<feature type="transmembrane region" description="Helical" evidence="1">
    <location>
        <begin position="12"/>
        <end position="39"/>
    </location>
</feature>
<dbReference type="InterPro" id="IPR012338">
    <property type="entry name" value="Beta-lactam/transpept-like"/>
</dbReference>
<gene>
    <name evidence="3" type="ORF">SAMN04487995_3142</name>
</gene>
<dbReference type="EMBL" id="FNXY01000004">
    <property type="protein sequence ID" value="SEJ03498.1"/>
    <property type="molecule type" value="Genomic_DNA"/>
</dbReference>
<evidence type="ECO:0000256" key="1">
    <source>
        <dbReference type="SAM" id="Phobius"/>
    </source>
</evidence>
<dbReference type="Pfam" id="PF00144">
    <property type="entry name" value="Beta-lactamase"/>
    <property type="match status" value="1"/>
</dbReference>